<gene>
    <name evidence="3" type="ORF">SAMN02745199_1061</name>
</gene>
<feature type="domain" description="Ferrous iron transporter FeoA-like" evidence="2">
    <location>
        <begin position="1"/>
        <end position="72"/>
    </location>
</feature>
<dbReference type="InterPro" id="IPR008988">
    <property type="entry name" value="Transcriptional_repressor_C"/>
</dbReference>
<evidence type="ECO:0000313" key="3">
    <source>
        <dbReference type="EMBL" id="SHH41563.1"/>
    </source>
</evidence>
<name>A0A1M5SUA8_9BACT</name>
<dbReference type="GO" id="GO:0046914">
    <property type="term" value="F:transition metal ion binding"/>
    <property type="evidence" value="ECO:0007669"/>
    <property type="project" value="InterPro"/>
</dbReference>
<evidence type="ECO:0000313" key="4">
    <source>
        <dbReference type="Proteomes" id="UP000242592"/>
    </source>
</evidence>
<feature type="domain" description="Ferrous iron transporter FeoA-like" evidence="2">
    <location>
        <begin position="77"/>
        <end position="141"/>
    </location>
</feature>
<keyword evidence="1" id="KW-0408">Iron</keyword>
<proteinExistence type="predicted"/>
<accession>A0A1M5SUA8</accession>
<dbReference type="SMART" id="SM00899">
    <property type="entry name" value="FeoA"/>
    <property type="match status" value="2"/>
</dbReference>
<dbReference type="InterPro" id="IPR007167">
    <property type="entry name" value="Fe-transptr_FeoA-like"/>
</dbReference>
<dbReference type="PANTHER" id="PTHR42954">
    <property type="entry name" value="FE(2+) TRANSPORT PROTEIN A"/>
    <property type="match status" value="1"/>
</dbReference>
<sequence>MTLDKVPVGSKVKIKNIFESNIKHRLLGMGLIPNTIIEVVHTSPMGDPRAYRVFNKLITLRNTEASKIEVEFLEDYIPLSAVSEGEYIVSGFLGGHRFLRKVANLGLKTGLKITLKNSVVYINGKKIALGHGMKEKIFLRRL</sequence>
<dbReference type="Gene3D" id="2.30.30.90">
    <property type="match status" value="2"/>
</dbReference>
<dbReference type="InterPro" id="IPR052713">
    <property type="entry name" value="FeoA"/>
</dbReference>
<protein>
    <submittedName>
        <fullName evidence="3">Ferrous iron transport protein A</fullName>
    </submittedName>
</protein>
<dbReference type="SUPFAM" id="SSF50037">
    <property type="entry name" value="C-terminal domain of transcriptional repressors"/>
    <property type="match status" value="1"/>
</dbReference>
<dbReference type="AlphaFoldDB" id="A0A1M5SUA8"/>
<reference evidence="4" key="1">
    <citation type="submission" date="2016-11" db="EMBL/GenBank/DDBJ databases">
        <authorList>
            <person name="Varghese N."/>
            <person name="Submissions S."/>
        </authorList>
    </citation>
    <scope>NUCLEOTIDE SEQUENCE [LARGE SCALE GENOMIC DNA]</scope>
    <source>
        <strain evidence="4">DSM 15807</strain>
    </source>
</reference>
<organism evidence="3 4">
    <name type="scientific">Thermosipho atlanticus DSM 15807</name>
    <dbReference type="NCBI Taxonomy" id="1123380"/>
    <lineage>
        <taxon>Bacteria</taxon>
        <taxon>Thermotogati</taxon>
        <taxon>Thermotogota</taxon>
        <taxon>Thermotogae</taxon>
        <taxon>Thermotogales</taxon>
        <taxon>Fervidobacteriaceae</taxon>
        <taxon>Thermosipho</taxon>
    </lineage>
</organism>
<dbReference type="STRING" id="1123380.SAMN02745199_1061"/>
<dbReference type="EMBL" id="FQXN01000003">
    <property type="protein sequence ID" value="SHH41563.1"/>
    <property type="molecule type" value="Genomic_DNA"/>
</dbReference>
<dbReference type="RefSeq" id="WP_073072958.1">
    <property type="nucleotide sequence ID" value="NZ_FQXN01000003.1"/>
</dbReference>
<dbReference type="Proteomes" id="UP000242592">
    <property type="component" value="Unassembled WGS sequence"/>
</dbReference>
<keyword evidence="4" id="KW-1185">Reference proteome</keyword>
<evidence type="ECO:0000256" key="1">
    <source>
        <dbReference type="ARBA" id="ARBA00023004"/>
    </source>
</evidence>
<evidence type="ECO:0000259" key="2">
    <source>
        <dbReference type="SMART" id="SM00899"/>
    </source>
</evidence>
<dbReference type="OrthoDB" id="37552at2"/>
<dbReference type="InterPro" id="IPR038157">
    <property type="entry name" value="FeoA_core_dom"/>
</dbReference>
<dbReference type="Pfam" id="PF04023">
    <property type="entry name" value="FeoA"/>
    <property type="match status" value="2"/>
</dbReference>
<dbReference type="PANTHER" id="PTHR42954:SF2">
    <property type="entry name" value="FE(2+) TRANSPORT PROTEIN A"/>
    <property type="match status" value="1"/>
</dbReference>